<proteinExistence type="predicted"/>
<comment type="caution">
    <text evidence="1">The sequence shown here is derived from an EMBL/GenBank/DDBJ whole genome shotgun (WGS) entry which is preliminary data.</text>
</comment>
<accession>A0AAD4AFD0</accession>
<sequence length="37" mass="4283">MNYDKASGFIDKLPKTDSKSYKYQPFSNLASFAYELN</sequence>
<dbReference type="EMBL" id="AHBZ03000027">
    <property type="protein sequence ID" value="KAF7764952.1"/>
    <property type="molecule type" value="Genomic_DNA"/>
</dbReference>
<evidence type="ECO:0000313" key="1">
    <source>
        <dbReference type="EMBL" id="KAF7764952.1"/>
    </source>
</evidence>
<organism evidence="1 2">
    <name type="scientific">Pseudoalteromonas citrea</name>
    <dbReference type="NCBI Taxonomy" id="43655"/>
    <lineage>
        <taxon>Bacteria</taxon>
        <taxon>Pseudomonadati</taxon>
        <taxon>Pseudomonadota</taxon>
        <taxon>Gammaproteobacteria</taxon>
        <taxon>Alteromonadales</taxon>
        <taxon>Pseudoalteromonadaceae</taxon>
        <taxon>Pseudoalteromonas</taxon>
    </lineage>
</organism>
<protein>
    <submittedName>
        <fullName evidence="1">Uncharacterized protein</fullName>
    </submittedName>
</protein>
<name>A0AAD4AFD0_9GAMM</name>
<dbReference type="AlphaFoldDB" id="A0AAD4AFD0"/>
<reference evidence="1" key="1">
    <citation type="journal article" date="2012" name="J. Bacteriol.">
        <title>Genome sequences of type strains of seven species of the marine bacterium Pseudoalteromonas.</title>
        <authorList>
            <person name="Xie B.B."/>
            <person name="Shu Y.L."/>
            <person name="Qin Q.L."/>
            <person name="Rong J.C."/>
            <person name="Zhang X.Y."/>
            <person name="Chen X.L."/>
            <person name="Shi M."/>
            <person name="He H.L."/>
            <person name="Zhou B.C."/>
            <person name="Zhang Y.Z."/>
        </authorList>
    </citation>
    <scope>NUCLEOTIDE SEQUENCE</scope>
    <source>
        <strain evidence="1">DSM 8771</strain>
    </source>
</reference>
<reference evidence="1" key="2">
    <citation type="submission" date="2015-03" db="EMBL/GenBank/DDBJ databases">
        <title>Genome sequence of Pseudoalteromonas citrea.</title>
        <authorList>
            <person name="Xie B.-B."/>
            <person name="Rong J.-C."/>
            <person name="Qin Q.-L."/>
            <person name="Zhang Y.-Z."/>
        </authorList>
    </citation>
    <scope>NUCLEOTIDE SEQUENCE</scope>
    <source>
        <strain evidence="1">DSM 8771</strain>
    </source>
</reference>
<dbReference type="Proteomes" id="UP000016487">
    <property type="component" value="Unassembled WGS sequence"/>
</dbReference>
<gene>
    <name evidence="1" type="ORF">PCIT_b1060</name>
</gene>
<evidence type="ECO:0000313" key="2">
    <source>
        <dbReference type="Proteomes" id="UP000016487"/>
    </source>
</evidence>